<dbReference type="Gene3D" id="2.170.140.10">
    <property type="entry name" value="Chitin binding domain"/>
    <property type="match status" value="5"/>
</dbReference>
<dbReference type="SUPFAM" id="SSF57625">
    <property type="entry name" value="Invertebrate chitin-binding proteins"/>
    <property type="match status" value="5"/>
</dbReference>
<keyword evidence="5" id="KW-0325">Glycoprotein</keyword>
<dbReference type="PROSITE" id="PS50940">
    <property type="entry name" value="CHIT_BIND_II"/>
    <property type="match status" value="5"/>
</dbReference>
<evidence type="ECO:0000256" key="7">
    <source>
        <dbReference type="SAM" id="SignalP"/>
    </source>
</evidence>
<feature type="domain" description="Chitin-binding type-2" evidence="8">
    <location>
        <begin position="83"/>
        <end position="136"/>
    </location>
</feature>
<evidence type="ECO:0000256" key="6">
    <source>
        <dbReference type="SAM" id="MobiDB-lite"/>
    </source>
</evidence>
<gene>
    <name evidence="9" type="ORF">Zmor_008431</name>
</gene>
<organism evidence="9 10">
    <name type="scientific">Zophobas morio</name>
    <dbReference type="NCBI Taxonomy" id="2755281"/>
    <lineage>
        <taxon>Eukaryota</taxon>
        <taxon>Metazoa</taxon>
        <taxon>Ecdysozoa</taxon>
        <taxon>Arthropoda</taxon>
        <taxon>Hexapoda</taxon>
        <taxon>Insecta</taxon>
        <taxon>Pterygota</taxon>
        <taxon>Neoptera</taxon>
        <taxon>Endopterygota</taxon>
        <taxon>Coleoptera</taxon>
        <taxon>Polyphaga</taxon>
        <taxon>Cucujiformia</taxon>
        <taxon>Tenebrionidae</taxon>
        <taxon>Zophobas</taxon>
    </lineage>
</organism>
<keyword evidence="1" id="KW-0147">Chitin-binding</keyword>
<dbReference type="SMART" id="SM00494">
    <property type="entry name" value="ChtBD2"/>
    <property type="match status" value="5"/>
</dbReference>
<dbReference type="AlphaFoldDB" id="A0AA38IVG8"/>
<dbReference type="InterPro" id="IPR002557">
    <property type="entry name" value="Chitin-bd_dom"/>
</dbReference>
<evidence type="ECO:0000256" key="4">
    <source>
        <dbReference type="ARBA" id="ARBA00023157"/>
    </source>
</evidence>
<evidence type="ECO:0000256" key="5">
    <source>
        <dbReference type="ARBA" id="ARBA00023180"/>
    </source>
</evidence>
<dbReference type="InterPro" id="IPR036508">
    <property type="entry name" value="Chitin-bd_dom_sf"/>
</dbReference>
<feature type="region of interest" description="Disordered" evidence="6">
    <location>
        <begin position="277"/>
        <end position="302"/>
    </location>
</feature>
<dbReference type="Proteomes" id="UP001168821">
    <property type="component" value="Unassembled WGS sequence"/>
</dbReference>
<dbReference type="Pfam" id="PF01607">
    <property type="entry name" value="CBM_14"/>
    <property type="match status" value="5"/>
</dbReference>
<feature type="signal peptide" evidence="7">
    <location>
        <begin position="1"/>
        <end position="18"/>
    </location>
</feature>
<feature type="domain" description="Chitin-binding type-2" evidence="8">
    <location>
        <begin position="149"/>
        <end position="208"/>
    </location>
</feature>
<evidence type="ECO:0000256" key="3">
    <source>
        <dbReference type="ARBA" id="ARBA00022737"/>
    </source>
</evidence>
<dbReference type="EMBL" id="JALNTZ010000002">
    <property type="protein sequence ID" value="KAJ3664247.1"/>
    <property type="molecule type" value="Genomic_DNA"/>
</dbReference>
<protein>
    <recommendedName>
        <fullName evidence="8">Chitin-binding type-2 domain-containing protein</fullName>
    </recommendedName>
</protein>
<comment type="caution">
    <text evidence="9">The sequence shown here is derived from an EMBL/GenBank/DDBJ whole genome shotgun (WGS) entry which is preliminary data.</text>
</comment>
<dbReference type="PANTHER" id="PTHR23301">
    <property type="entry name" value="CHITIN BINDING PERITROPHIN-A"/>
    <property type="match status" value="1"/>
</dbReference>
<feature type="domain" description="Chitin-binding type-2" evidence="8">
    <location>
        <begin position="301"/>
        <end position="359"/>
    </location>
</feature>
<keyword evidence="4" id="KW-1015">Disulfide bond</keyword>
<dbReference type="PANTHER" id="PTHR23301:SF106">
    <property type="entry name" value="CHITIN-BINDING TYPE-2 DOMAIN-CONTAINING PROTEIN-RELATED"/>
    <property type="match status" value="1"/>
</dbReference>
<feature type="domain" description="Chitin-binding type-2" evidence="8">
    <location>
        <begin position="20"/>
        <end position="80"/>
    </location>
</feature>
<name>A0AA38IVG8_9CUCU</name>
<evidence type="ECO:0000313" key="10">
    <source>
        <dbReference type="Proteomes" id="UP001168821"/>
    </source>
</evidence>
<keyword evidence="3" id="KW-0677">Repeat</keyword>
<reference evidence="9" key="1">
    <citation type="journal article" date="2023" name="G3 (Bethesda)">
        <title>Whole genome assemblies of Zophobas morio and Tenebrio molitor.</title>
        <authorList>
            <person name="Kaur S."/>
            <person name="Stinson S.A."/>
            <person name="diCenzo G.C."/>
        </authorList>
    </citation>
    <scope>NUCLEOTIDE SEQUENCE</scope>
    <source>
        <strain evidence="9">QUZm001</strain>
    </source>
</reference>
<keyword evidence="10" id="KW-1185">Reference proteome</keyword>
<sequence>MKALILATLCCLFAPSFSRDPLCLGVPVGEIVLFPYPGDCSRYYECDANGFQSIHSCESGLWFNEALQGCDHPSTSGCTNIACPPGIVDFFPVAGDCSEYIECYNGILETHSCPAGLWFNAFQKRCVSAQDSDCGQYTSEGPTQWTIPPDECYGVLPGRIMLYPYPGDCNKFIECVGAQMNIMSCPPYLYFNYARQMCDQQDLSGCDDTTGTPPIYTVTPPPDDGFDDPRCADGNNDYWPNVECTTYIECYAGHGHVMDCPSGLYFDEDTSKCVDPSETTCGRPDPTDPPTQPTNPDWTPDPDCPWPSPDRYLFVYPGDCTKYLECVYGEKVVMDCPDGLWFNPTLLVCDYPYHSGCAWGS</sequence>
<evidence type="ECO:0000259" key="8">
    <source>
        <dbReference type="PROSITE" id="PS50940"/>
    </source>
</evidence>
<feature type="domain" description="Chitin-binding type-2" evidence="8">
    <location>
        <begin position="228"/>
        <end position="283"/>
    </location>
</feature>
<evidence type="ECO:0000256" key="2">
    <source>
        <dbReference type="ARBA" id="ARBA00022729"/>
    </source>
</evidence>
<dbReference type="GO" id="GO:0008061">
    <property type="term" value="F:chitin binding"/>
    <property type="evidence" value="ECO:0007669"/>
    <property type="project" value="UniProtKB-KW"/>
</dbReference>
<dbReference type="GO" id="GO:0005576">
    <property type="term" value="C:extracellular region"/>
    <property type="evidence" value="ECO:0007669"/>
    <property type="project" value="InterPro"/>
</dbReference>
<accession>A0AA38IVG8</accession>
<evidence type="ECO:0000256" key="1">
    <source>
        <dbReference type="ARBA" id="ARBA00022669"/>
    </source>
</evidence>
<dbReference type="InterPro" id="IPR051940">
    <property type="entry name" value="Chitin_bind-dev_reg"/>
</dbReference>
<keyword evidence="2 7" id="KW-0732">Signal</keyword>
<feature type="chain" id="PRO_5041405515" description="Chitin-binding type-2 domain-containing protein" evidence="7">
    <location>
        <begin position="19"/>
        <end position="361"/>
    </location>
</feature>
<evidence type="ECO:0000313" key="9">
    <source>
        <dbReference type="EMBL" id="KAJ3664247.1"/>
    </source>
</evidence>
<proteinExistence type="predicted"/>